<dbReference type="AlphaFoldDB" id="A0A4C1U0Y2"/>
<evidence type="ECO:0000256" key="1">
    <source>
        <dbReference type="SAM" id="MobiDB-lite"/>
    </source>
</evidence>
<dbReference type="CDD" id="cd01650">
    <property type="entry name" value="RT_nLTR_like"/>
    <property type="match status" value="1"/>
</dbReference>
<feature type="compositionally biased region" description="Polar residues" evidence="1">
    <location>
        <begin position="240"/>
        <end position="253"/>
    </location>
</feature>
<accession>A0A4C1U0Y2</accession>
<gene>
    <name evidence="3" type="ORF">EVAR_11329_1</name>
</gene>
<dbReference type="OrthoDB" id="412981at2759"/>
<organism evidence="3 4">
    <name type="scientific">Eumeta variegata</name>
    <name type="common">Bagworm moth</name>
    <name type="synonym">Eumeta japonica</name>
    <dbReference type="NCBI Taxonomy" id="151549"/>
    <lineage>
        <taxon>Eukaryota</taxon>
        <taxon>Metazoa</taxon>
        <taxon>Ecdysozoa</taxon>
        <taxon>Arthropoda</taxon>
        <taxon>Hexapoda</taxon>
        <taxon>Insecta</taxon>
        <taxon>Pterygota</taxon>
        <taxon>Neoptera</taxon>
        <taxon>Endopterygota</taxon>
        <taxon>Lepidoptera</taxon>
        <taxon>Glossata</taxon>
        <taxon>Ditrysia</taxon>
        <taxon>Tineoidea</taxon>
        <taxon>Psychidae</taxon>
        <taxon>Oiketicinae</taxon>
        <taxon>Eumeta</taxon>
    </lineage>
</organism>
<keyword evidence="4" id="KW-1185">Reference proteome</keyword>
<dbReference type="EMBL" id="BGZK01000113">
    <property type="protein sequence ID" value="GBP19939.1"/>
    <property type="molecule type" value="Genomic_DNA"/>
</dbReference>
<dbReference type="Proteomes" id="UP000299102">
    <property type="component" value="Unassembled WGS sequence"/>
</dbReference>
<keyword evidence="3" id="KW-0808">Transferase</keyword>
<dbReference type="SUPFAM" id="SSF56672">
    <property type="entry name" value="DNA/RNA polymerases"/>
    <property type="match status" value="1"/>
</dbReference>
<dbReference type="PANTHER" id="PTHR19446">
    <property type="entry name" value="REVERSE TRANSCRIPTASES"/>
    <property type="match status" value="1"/>
</dbReference>
<dbReference type="Pfam" id="PF00078">
    <property type="entry name" value="RVT_1"/>
    <property type="match status" value="1"/>
</dbReference>
<proteinExistence type="predicted"/>
<evidence type="ECO:0000313" key="3">
    <source>
        <dbReference type="EMBL" id="GBP19939.1"/>
    </source>
</evidence>
<keyword evidence="3" id="KW-0695">RNA-directed DNA polymerase</keyword>
<reference evidence="3 4" key="1">
    <citation type="journal article" date="2019" name="Commun. Biol.">
        <title>The bagworm genome reveals a unique fibroin gene that provides high tensile strength.</title>
        <authorList>
            <person name="Kono N."/>
            <person name="Nakamura H."/>
            <person name="Ohtoshi R."/>
            <person name="Tomita M."/>
            <person name="Numata K."/>
            <person name="Arakawa K."/>
        </authorList>
    </citation>
    <scope>NUCLEOTIDE SEQUENCE [LARGE SCALE GENOMIC DNA]</scope>
</reference>
<sequence>MHVEVMYGMDTQHLPILVTIGSGTSNSPPISVRQRVDWKSFELSLETLHLGSSFETAADVEASANLLVEKIKEAQARATTLLPSSTSRRGDLPLSIKRKLRLKRRLHKLWTRTRCPKLKKELNGLSRNISEAVRDFRGANWEATIDRAGESAKNLNQLCHQLTRAAAPKCPITDRSGVWRYDAKARAEVIAEHLAEQFTPNPPATSPSLQEHHAQVRCRVEEFMATALPAPGRPVHHPSRTPQDYHTSPQKESPGTGGVSTAALRHLPRRAIVAMNRVFNGILRTGHFPEECKRGKIITIPKTGKDPRKPENIRPITLLSHVAKTFERALLTKLRLFLTPRQEQYGFREGHSTSLQLIRVLHYLASERNCERYTVAVLLDMEKAFDRFLRRRRRRTIRPTPERAGVPQGSCLSPELYAVYTDDIPMLHGHLEDWEDDVMLALYADDSAYFASSRRADLAAKKIQRVLDLLPEWLDKWRMAVNVSKTAALLTGSQRNMPDQLRLRGQAVEWNTRVRYLGVHIDRSLRMTPQVDHVIQTSRAARAKLRPILASRLPISTKVAIYKCYIRSRLTYAAPAWYALCSGLQRQRLQAQQNIALRLIAGAGWCVRNDVIARDLGVDTIEEFVRRLTRRAFNRADASPYPSLHNLAPLLDRPTRGYQLPRDLVTETHDDEKV</sequence>
<protein>
    <submittedName>
        <fullName evidence="3">Probable RNA-directed DNA polymerase from transposon X-element</fullName>
    </submittedName>
</protein>
<dbReference type="PROSITE" id="PS50878">
    <property type="entry name" value="RT_POL"/>
    <property type="match status" value="1"/>
</dbReference>
<dbReference type="InterPro" id="IPR000477">
    <property type="entry name" value="RT_dom"/>
</dbReference>
<name>A0A4C1U0Y2_EUMVA</name>
<evidence type="ECO:0000313" key="4">
    <source>
        <dbReference type="Proteomes" id="UP000299102"/>
    </source>
</evidence>
<dbReference type="InterPro" id="IPR043502">
    <property type="entry name" value="DNA/RNA_pol_sf"/>
</dbReference>
<dbReference type="GO" id="GO:0003964">
    <property type="term" value="F:RNA-directed DNA polymerase activity"/>
    <property type="evidence" value="ECO:0007669"/>
    <property type="project" value="UniProtKB-KW"/>
</dbReference>
<evidence type="ECO:0000259" key="2">
    <source>
        <dbReference type="PROSITE" id="PS50878"/>
    </source>
</evidence>
<feature type="domain" description="Reverse transcriptase" evidence="2">
    <location>
        <begin position="281"/>
        <end position="521"/>
    </location>
</feature>
<feature type="region of interest" description="Disordered" evidence="1">
    <location>
        <begin position="229"/>
        <end position="260"/>
    </location>
</feature>
<comment type="caution">
    <text evidence="3">The sequence shown here is derived from an EMBL/GenBank/DDBJ whole genome shotgun (WGS) entry which is preliminary data.</text>
</comment>
<dbReference type="STRING" id="151549.A0A4C1U0Y2"/>
<keyword evidence="3" id="KW-0548">Nucleotidyltransferase</keyword>